<dbReference type="SUPFAM" id="SSF52402">
    <property type="entry name" value="Adenine nucleotide alpha hydrolases-like"/>
    <property type="match status" value="1"/>
</dbReference>
<sequence length="455" mass="51388">MTLETAFQQNWRANGWADPKRRVLVAVSTGVDSMVLLQLISRLPATQRPAITVVHVNHQLRQQSQTEEAFLRQWCADHQLPLAVATWPSAAHPTHGIEAAARAFRYQFFQKQLQQQHAAWVATAHQADEQAETILLKLIRGGQLDQLTGMAASRPLAPGQVIHPLLPFTKAQLVAYAREQQLPWYEDATNQSLVASRNRVRHEILPQLQRENPQVVQHLNGYAQQLQATLAVANRSLDQQLARIVTSHTPVTGQTERLLAAPIAEQRLLLARLLSRTAPGTSVSETHLTACLQLLASTQHPTGTVAFGRDWVFIKTYDRFQFLQPKKFKEKSVEHFRFMVDLNQWRSVGNGWQIGCFTTAQQPTLSPHETVALTPDQLPLMVRSWQPGDRLRLATGHHQSVRRALINAKVPQDERSRQVVLVTATGDVLALLGVKWSVYPPRPHTKNYHIVWKHE</sequence>
<feature type="domain" description="Lysidine-tRNA(Ile) synthetase C-terminal" evidence="9">
    <location>
        <begin position="380"/>
        <end position="452"/>
    </location>
</feature>
<accession>A0A4Z0J8D1</accession>
<keyword evidence="3 8" id="KW-0436">Ligase</keyword>
<dbReference type="InterPro" id="IPR012795">
    <property type="entry name" value="tRNA_Ile_lys_synt_N"/>
</dbReference>
<dbReference type="CDD" id="cd01992">
    <property type="entry name" value="TilS_N"/>
    <property type="match status" value="1"/>
</dbReference>
<dbReference type="NCBIfam" id="TIGR02432">
    <property type="entry name" value="lysidine_TilS_N"/>
    <property type="match status" value="1"/>
</dbReference>
<dbReference type="SUPFAM" id="SSF56037">
    <property type="entry name" value="PheT/TilS domain"/>
    <property type="match status" value="1"/>
</dbReference>
<evidence type="ECO:0000259" key="9">
    <source>
        <dbReference type="SMART" id="SM00977"/>
    </source>
</evidence>
<dbReference type="OrthoDB" id="9807403at2"/>
<dbReference type="PANTHER" id="PTHR43033">
    <property type="entry name" value="TRNA(ILE)-LYSIDINE SYNTHASE-RELATED"/>
    <property type="match status" value="1"/>
</dbReference>
<evidence type="ECO:0000313" key="11">
    <source>
        <dbReference type="Proteomes" id="UP000297348"/>
    </source>
</evidence>
<dbReference type="Proteomes" id="UP000297348">
    <property type="component" value="Unassembled WGS sequence"/>
</dbReference>
<dbReference type="GO" id="GO:0006400">
    <property type="term" value="P:tRNA modification"/>
    <property type="evidence" value="ECO:0007669"/>
    <property type="project" value="UniProtKB-UniRule"/>
</dbReference>
<dbReference type="GO" id="GO:0032267">
    <property type="term" value="F:tRNA(Ile)-lysidine synthase activity"/>
    <property type="evidence" value="ECO:0007669"/>
    <property type="project" value="UniProtKB-EC"/>
</dbReference>
<dbReference type="InterPro" id="IPR014729">
    <property type="entry name" value="Rossmann-like_a/b/a_fold"/>
</dbReference>
<comment type="subcellular location">
    <subcellularLocation>
        <location evidence="1 8">Cytoplasm</location>
    </subcellularLocation>
</comment>
<name>A0A4Z0J8D1_9LACO</name>
<keyword evidence="2 8" id="KW-0963">Cytoplasm</keyword>
<dbReference type="RefSeq" id="WP_135368400.1">
    <property type="nucleotide sequence ID" value="NZ_RKLX01000015.1"/>
</dbReference>
<dbReference type="EMBL" id="RKLX01000015">
    <property type="protein sequence ID" value="TGD18200.1"/>
    <property type="molecule type" value="Genomic_DNA"/>
</dbReference>
<dbReference type="InterPro" id="IPR012094">
    <property type="entry name" value="tRNA_Ile_lys_synt"/>
</dbReference>
<dbReference type="GO" id="GO:0005524">
    <property type="term" value="F:ATP binding"/>
    <property type="evidence" value="ECO:0007669"/>
    <property type="project" value="UniProtKB-KW"/>
</dbReference>
<comment type="caution">
    <text evidence="8">Lacks conserved residue(s) required for the propagation of feature annotation.</text>
</comment>
<dbReference type="EC" id="6.3.4.19" evidence="8"/>
<evidence type="ECO:0000256" key="7">
    <source>
        <dbReference type="ARBA" id="ARBA00048539"/>
    </source>
</evidence>
<gene>
    <name evidence="8 10" type="primary">tilS</name>
    <name evidence="10" type="ORF">EGT51_09185</name>
</gene>
<dbReference type="GO" id="GO:0005737">
    <property type="term" value="C:cytoplasm"/>
    <property type="evidence" value="ECO:0007669"/>
    <property type="project" value="UniProtKB-SubCell"/>
</dbReference>
<evidence type="ECO:0000256" key="5">
    <source>
        <dbReference type="ARBA" id="ARBA00022741"/>
    </source>
</evidence>
<keyword evidence="11" id="KW-1185">Reference proteome</keyword>
<dbReference type="AlphaFoldDB" id="A0A4Z0J8D1"/>
<dbReference type="InterPro" id="IPR011063">
    <property type="entry name" value="TilS/TtcA_N"/>
</dbReference>
<evidence type="ECO:0000256" key="2">
    <source>
        <dbReference type="ARBA" id="ARBA00022490"/>
    </source>
</evidence>
<evidence type="ECO:0000256" key="4">
    <source>
        <dbReference type="ARBA" id="ARBA00022694"/>
    </source>
</evidence>
<organism evidence="10 11">
    <name type="scientific">Levilactobacillus suantsaiihabitans</name>
    <dbReference type="NCBI Taxonomy" id="2487722"/>
    <lineage>
        <taxon>Bacteria</taxon>
        <taxon>Bacillati</taxon>
        <taxon>Bacillota</taxon>
        <taxon>Bacilli</taxon>
        <taxon>Lactobacillales</taxon>
        <taxon>Lactobacillaceae</taxon>
        <taxon>Levilactobacillus</taxon>
    </lineage>
</organism>
<dbReference type="Pfam" id="PF01171">
    <property type="entry name" value="ATP_bind_3"/>
    <property type="match status" value="1"/>
</dbReference>
<evidence type="ECO:0000256" key="6">
    <source>
        <dbReference type="ARBA" id="ARBA00022840"/>
    </source>
</evidence>
<evidence type="ECO:0000313" key="10">
    <source>
        <dbReference type="EMBL" id="TGD18200.1"/>
    </source>
</evidence>
<dbReference type="Gene3D" id="3.40.50.620">
    <property type="entry name" value="HUPs"/>
    <property type="match status" value="1"/>
</dbReference>
<proteinExistence type="inferred from homology"/>
<evidence type="ECO:0000256" key="3">
    <source>
        <dbReference type="ARBA" id="ARBA00022598"/>
    </source>
</evidence>
<evidence type="ECO:0000256" key="1">
    <source>
        <dbReference type="ARBA" id="ARBA00004496"/>
    </source>
</evidence>
<dbReference type="SMART" id="SM00977">
    <property type="entry name" value="TilS_C"/>
    <property type="match status" value="1"/>
</dbReference>
<keyword evidence="4 8" id="KW-0819">tRNA processing</keyword>
<protein>
    <recommendedName>
        <fullName evidence="8">tRNA(Ile)-lysidine synthase</fullName>
        <ecNumber evidence="8">6.3.4.19</ecNumber>
    </recommendedName>
    <alternativeName>
        <fullName evidence="8">tRNA(Ile)-2-lysyl-cytidine synthase</fullName>
    </alternativeName>
    <alternativeName>
        <fullName evidence="8">tRNA(Ile)-lysidine synthetase</fullName>
    </alternativeName>
</protein>
<dbReference type="NCBIfam" id="TIGR02433">
    <property type="entry name" value="lysidine_TilS_C"/>
    <property type="match status" value="1"/>
</dbReference>
<dbReference type="Pfam" id="PF11734">
    <property type="entry name" value="TilS_C"/>
    <property type="match status" value="1"/>
</dbReference>
<comment type="catalytic activity">
    <reaction evidence="7 8">
        <text>cytidine(34) in tRNA(Ile2) + L-lysine + ATP = lysidine(34) in tRNA(Ile2) + AMP + diphosphate + H(+)</text>
        <dbReference type="Rhea" id="RHEA:43744"/>
        <dbReference type="Rhea" id="RHEA-COMP:10625"/>
        <dbReference type="Rhea" id="RHEA-COMP:10670"/>
        <dbReference type="ChEBI" id="CHEBI:15378"/>
        <dbReference type="ChEBI" id="CHEBI:30616"/>
        <dbReference type="ChEBI" id="CHEBI:32551"/>
        <dbReference type="ChEBI" id="CHEBI:33019"/>
        <dbReference type="ChEBI" id="CHEBI:82748"/>
        <dbReference type="ChEBI" id="CHEBI:83665"/>
        <dbReference type="ChEBI" id="CHEBI:456215"/>
        <dbReference type="EC" id="6.3.4.19"/>
    </reaction>
</comment>
<comment type="caution">
    <text evidence="10">The sequence shown here is derived from an EMBL/GenBank/DDBJ whole genome shotgun (WGS) entry which is preliminary data.</text>
</comment>
<dbReference type="PANTHER" id="PTHR43033:SF1">
    <property type="entry name" value="TRNA(ILE)-LYSIDINE SYNTHASE-RELATED"/>
    <property type="match status" value="1"/>
</dbReference>
<comment type="similarity">
    <text evidence="8">Belongs to the tRNA(Ile)-lysidine synthase family.</text>
</comment>
<keyword evidence="6" id="KW-0067">ATP-binding</keyword>
<evidence type="ECO:0000256" key="8">
    <source>
        <dbReference type="HAMAP-Rule" id="MF_01161"/>
    </source>
</evidence>
<dbReference type="InterPro" id="IPR012796">
    <property type="entry name" value="Lysidine-tRNA-synth_C"/>
</dbReference>
<keyword evidence="5" id="KW-0547">Nucleotide-binding</keyword>
<comment type="function">
    <text evidence="8">Ligates lysine onto the cytidine present at position 34 of the AUA codon-specific tRNA(Ile) that contains the anticodon CAU, in an ATP-dependent manner. Cytidine is converted to lysidine, thus changing the amino acid specificity of the tRNA from methionine to isoleucine.</text>
</comment>
<dbReference type="HAMAP" id="MF_01161">
    <property type="entry name" value="tRNA_Ile_lys_synt"/>
    <property type="match status" value="1"/>
</dbReference>
<reference evidence="10 11" key="1">
    <citation type="submission" date="2018-10" db="EMBL/GenBank/DDBJ databases">
        <title>Lactobacillus sp. R7 and Lactobacillus sp. R19 isolated from fermented mustard green product of Taiwan.</title>
        <authorList>
            <person name="Lin S.-T."/>
        </authorList>
    </citation>
    <scope>NUCLEOTIDE SEQUENCE [LARGE SCALE GENOMIC DNA]</scope>
    <source>
        <strain evidence="10 11">BCRC 81129</strain>
    </source>
</reference>